<dbReference type="RefSeq" id="WP_067521080.1">
    <property type="nucleotide sequence ID" value="NZ_JABELX010000005.1"/>
</dbReference>
<dbReference type="PANTHER" id="PTHR30385">
    <property type="entry name" value="SIGMA FACTOR F FLAGELLAR"/>
    <property type="match status" value="1"/>
</dbReference>
<accession>A0A849C938</accession>
<reference evidence="9 10" key="1">
    <citation type="submission" date="2020-05" db="EMBL/GenBank/DDBJ databases">
        <title>MicrobeNet Type strains.</title>
        <authorList>
            <person name="Nicholson A.C."/>
        </authorList>
    </citation>
    <scope>NUCLEOTIDE SEQUENCE [LARGE SCALE GENOMIC DNA]</scope>
    <source>
        <strain evidence="9 10">JCM 3224</strain>
    </source>
</reference>
<dbReference type="SUPFAM" id="SSF88946">
    <property type="entry name" value="Sigma2 domain of RNA polymerase sigma factors"/>
    <property type="match status" value="1"/>
</dbReference>
<dbReference type="InterPro" id="IPR013325">
    <property type="entry name" value="RNA_pol_sigma_r2"/>
</dbReference>
<dbReference type="GO" id="GO:0003677">
    <property type="term" value="F:DNA binding"/>
    <property type="evidence" value="ECO:0007669"/>
    <property type="project" value="UniProtKB-KW"/>
</dbReference>
<evidence type="ECO:0000256" key="4">
    <source>
        <dbReference type="ARBA" id="ARBA00023163"/>
    </source>
</evidence>
<feature type="domain" description="RNA polymerase sigma-70 region 4" evidence="8">
    <location>
        <begin position="218"/>
        <end position="266"/>
    </location>
</feature>
<dbReference type="InterPro" id="IPR014322">
    <property type="entry name" value="RNA_pol_sigma-B/F/G"/>
</dbReference>
<feature type="domain" description="RNA polymerase sigma-70 region 2" evidence="7">
    <location>
        <begin position="49"/>
        <end position="115"/>
    </location>
</feature>
<evidence type="ECO:0000256" key="1">
    <source>
        <dbReference type="ARBA" id="ARBA00023015"/>
    </source>
</evidence>
<gene>
    <name evidence="9" type="ORF">HLB23_16110</name>
</gene>
<keyword evidence="2" id="KW-0731">Sigma factor</keyword>
<evidence type="ECO:0000313" key="10">
    <source>
        <dbReference type="Proteomes" id="UP000586827"/>
    </source>
</evidence>
<dbReference type="InterPro" id="IPR014284">
    <property type="entry name" value="RNA_pol_sigma-70_dom"/>
</dbReference>
<dbReference type="InterPro" id="IPR007624">
    <property type="entry name" value="RNA_pol_sigma70_r3"/>
</dbReference>
<evidence type="ECO:0000313" key="9">
    <source>
        <dbReference type="EMBL" id="NNH71369.1"/>
    </source>
</evidence>
<dbReference type="GO" id="GO:0006352">
    <property type="term" value="P:DNA-templated transcription initiation"/>
    <property type="evidence" value="ECO:0007669"/>
    <property type="project" value="InterPro"/>
</dbReference>
<dbReference type="Proteomes" id="UP000586827">
    <property type="component" value="Unassembled WGS sequence"/>
</dbReference>
<organism evidence="9 10">
    <name type="scientific">Nocardia uniformis</name>
    <dbReference type="NCBI Taxonomy" id="53432"/>
    <lineage>
        <taxon>Bacteria</taxon>
        <taxon>Bacillati</taxon>
        <taxon>Actinomycetota</taxon>
        <taxon>Actinomycetes</taxon>
        <taxon>Mycobacteriales</taxon>
        <taxon>Nocardiaceae</taxon>
        <taxon>Nocardia</taxon>
    </lineage>
</organism>
<dbReference type="Pfam" id="PF04539">
    <property type="entry name" value="Sigma70_r3"/>
    <property type="match status" value="1"/>
</dbReference>
<dbReference type="CDD" id="cd06171">
    <property type="entry name" value="Sigma70_r4"/>
    <property type="match status" value="1"/>
</dbReference>
<protein>
    <submittedName>
        <fullName evidence="9">RNA polymerase sigma factor SigF</fullName>
    </submittedName>
</protein>
<evidence type="ECO:0000256" key="2">
    <source>
        <dbReference type="ARBA" id="ARBA00023082"/>
    </source>
</evidence>
<keyword evidence="10" id="KW-1185">Reference proteome</keyword>
<dbReference type="AlphaFoldDB" id="A0A849C938"/>
<comment type="caution">
    <text evidence="9">The sequence shown here is derived from an EMBL/GenBank/DDBJ whole genome shotgun (WGS) entry which is preliminary data.</text>
</comment>
<dbReference type="Gene3D" id="1.20.140.160">
    <property type="match status" value="1"/>
</dbReference>
<keyword evidence="3" id="KW-0238">DNA-binding</keyword>
<proteinExistence type="predicted"/>
<sequence>MSTPSTTTPTRPRYARGGNDSYDNIEPSFARLAALDPTDPHRIALREELIGRCLPLAEHIARKFAQRGENAEDLLQCARVGVVLAVDRFDPDYGAPFLAFAVPTIMGEVRRHFRDFTWAVRIPRRLKEIHQAIGPAVDLLCQQLGRMPTATEIADELGIDRVEVTRALVARNAYRTCSLEEPVGNDADSAPISVRDSLGADEPDYGVIEDRLTVRPLIKALAEREREVLILRFFESQRQIDIAERLGVSQMQVSRVLARTLNALREQALLD</sequence>
<name>A0A849C938_9NOCA</name>
<dbReference type="InterPro" id="IPR007630">
    <property type="entry name" value="RNA_pol_sigma70_r4"/>
</dbReference>
<dbReference type="SUPFAM" id="SSF88659">
    <property type="entry name" value="Sigma3 and sigma4 domains of RNA polymerase sigma factors"/>
    <property type="match status" value="2"/>
</dbReference>
<feature type="compositionally biased region" description="Low complexity" evidence="5">
    <location>
        <begin position="1"/>
        <end position="12"/>
    </location>
</feature>
<evidence type="ECO:0000256" key="3">
    <source>
        <dbReference type="ARBA" id="ARBA00023125"/>
    </source>
</evidence>
<dbReference type="NCBIfam" id="TIGR02980">
    <property type="entry name" value="SigBFG"/>
    <property type="match status" value="1"/>
</dbReference>
<feature type="region of interest" description="Disordered" evidence="5">
    <location>
        <begin position="1"/>
        <end position="22"/>
    </location>
</feature>
<dbReference type="Pfam" id="PF04545">
    <property type="entry name" value="Sigma70_r4"/>
    <property type="match status" value="1"/>
</dbReference>
<evidence type="ECO:0000259" key="6">
    <source>
        <dbReference type="Pfam" id="PF04539"/>
    </source>
</evidence>
<dbReference type="InterPro" id="IPR007627">
    <property type="entry name" value="RNA_pol_sigma70_r2"/>
</dbReference>
<keyword evidence="4" id="KW-0804">Transcription</keyword>
<dbReference type="Pfam" id="PF04542">
    <property type="entry name" value="Sigma70_r2"/>
    <property type="match status" value="1"/>
</dbReference>
<dbReference type="GO" id="GO:0016987">
    <property type="term" value="F:sigma factor activity"/>
    <property type="evidence" value="ECO:0007669"/>
    <property type="project" value="UniProtKB-KW"/>
</dbReference>
<dbReference type="NCBIfam" id="TIGR02937">
    <property type="entry name" value="sigma70-ECF"/>
    <property type="match status" value="1"/>
</dbReference>
<evidence type="ECO:0000259" key="7">
    <source>
        <dbReference type="Pfam" id="PF04542"/>
    </source>
</evidence>
<dbReference type="Gene3D" id="1.20.120.1810">
    <property type="match status" value="1"/>
</dbReference>
<dbReference type="EMBL" id="JABELX010000005">
    <property type="protein sequence ID" value="NNH71369.1"/>
    <property type="molecule type" value="Genomic_DNA"/>
</dbReference>
<evidence type="ECO:0000256" key="5">
    <source>
        <dbReference type="SAM" id="MobiDB-lite"/>
    </source>
</evidence>
<dbReference type="PANTHER" id="PTHR30385:SF4">
    <property type="entry name" value="RNA POLYMERASE SIGMA-E FACTOR"/>
    <property type="match status" value="1"/>
</dbReference>
<keyword evidence="1" id="KW-0805">Transcription regulation</keyword>
<evidence type="ECO:0000259" key="8">
    <source>
        <dbReference type="Pfam" id="PF04545"/>
    </source>
</evidence>
<feature type="domain" description="RNA polymerase sigma-70 region 3" evidence="6">
    <location>
        <begin position="139"/>
        <end position="194"/>
    </location>
</feature>
<dbReference type="InterPro" id="IPR013324">
    <property type="entry name" value="RNA_pol_sigma_r3/r4-like"/>
</dbReference>